<gene>
    <name evidence="2" type="ORF">KV203_07690</name>
</gene>
<keyword evidence="3" id="KW-1185">Reference proteome</keyword>
<reference evidence="2" key="1">
    <citation type="submission" date="2021-07" db="EMBL/GenBank/DDBJ databases">
        <title>Candidatus Kaistella beijingensis sp. nov. isolated from a municipal wastewater treatment plant is involved in sludge foaming.</title>
        <authorList>
            <person name="Song Y."/>
            <person name="Liu S.-J."/>
        </authorList>
    </citation>
    <scope>NUCLEOTIDE SEQUENCE</scope>
    <source>
        <strain evidence="2">DSM 43998</strain>
    </source>
</reference>
<proteinExistence type="predicted"/>
<evidence type="ECO:0000313" key="3">
    <source>
        <dbReference type="Proteomes" id="UP000887023"/>
    </source>
</evidence>
<protein>
    <submittedName>
        <fullName evidence="2">DUF3710 domain-containing protein</fullName>
    </submittedName>
</protein>
<dbReference type="EMBL" id="CP079105">
    <property type="protein sequence ID" value="QXQ15202.1"/>
    <property type="molecule type" value="Genomic_DNA"/>
</dbReference>
<feature type="compositionally biased region" description="Low complexity" evidence="1">
    <location>
        <begin position="247"/>
        <end position="263"/>
    </location>
</feature>
<feature type="compositionally biased region" description="Polar residues" evidence="1">
    <location>
        <begin position="271"/>
        <end position="280"/>
    </location>
</feature>
<accession>A0ABX8SBM9</accession>
<dbReference type="InterPro" id="IPR022183">
    <property type="entry name" value="DUF3710"/>
</dbReference>
<name>A0ABX8SBM9_9ACTN</name>
<organism evidence="2 3">
    <name type="scientific">Skermania pinensis</name>
    <dbReference type="NCBI Taxonomy" id="39122"/>
    <lineage>
        <taxon>Bacteria</taxon>
        <taxon>Bacillati</taxon>
        <taxon>Actinomycetota</taxon>
        <taxon>Actinomycetes</taxon>
        <taxon>Mycobacteriales</taxon>
        <taxon>Gordoniaceae</taxon>
        <taxon>Skermania</taxon>
    </lineage>
</organism>
<feature type="region of interest" description="Disordered" evidence="1">
    <location>
        <begin position="1"/>
        <end position="60"/>
    </location>
</feature>
<dbReference type="Pfam" id="PF12502">
    <property type="entry name" value="DUF3710"/>
    <property type="match status" value="1"/>
</dbReference>
<evidence type="ECO:0000313" key="2">
    <source>
        <dbReference type="EMBL" id="QXQ15202.1"/>
    </source>
</evidence>
<dbReference type="Proteomes" id="UP000887023">
    <property type="component" value="Chromosome"/>
</dbReference>
<feature type="region of interest" description="Disordered" evidence="1">
    <location>
        <begin position="229"/>
        <end position="280"/>
    </location>
</feature>
<evidence type="ECO:0000256" key="1">
    <source>
        <dbReference type="SAM" id="MobiDB-lite"/>
    </source>
</evidence>
<sequence length="280" mass="29088">MGIFGRRRAAPEPATGTHRIRAAAAPSTSDSVATPEPPPAAASADPIPAGEAGRPAGIGPYDFLDVEDRLDDIAPQRLDLGSVILPLPAEVQLQVELAPDGSPQAVHLATDQGRVTVAAYAAPKSAGQWRSVVADLAEQLRSDDSQVSVEAGPWGRELVAITPQADIRFVGVDGYRWMVRMIAAGPRGAVADGTPLVTVARSILAGTVVRRDDEPRPVRTPLRVELPAEVAEQLASAHRGRAEPGEAPGTAPNPTAQAPAPAASDHPRRSAQGSAMQQLG</sequence>